<proteinExistence type="inferred from homology"/>
<feature type="transmembrane region" description="Helical" evidence="8">
    <location>
        <begin position="7"/>
        <end position="29"/>
    </location>
</feature>
<evidence type="ECO:0000259" key="9">
    <source>
        <dbReference type="PROSITE" id="PS50850"/>
    </source>
</evidence>
<accession>A0A850HDR6</accession>
<keyword evidence="3" id="KW-0813">Transport</keyword>
<feature type="transmembrane region" description="Helical" evidence="8">
    <location>
        <begin position="201"/>
        <end position="224"/>
    </location>
</feature>
<name>A0A850HDR6_9SPHN</name>
<evidence type="ECO:0000256" key="7">
    <source>
        <dbReference type="ARBA" id="ARBA00023136"/>
    </source>
</evidence>
<keyword evidence="7 8" id="KW-0472">Membrane</keyword>
<feature type="transmembrane region" description="Helical" evidence="8">
    <location>
        <begin position="174"/>
        <end position="194"/>
    </location>
</feature>
<dbReference type="InterPro" id="IPR052017">
    <property type="entry name" value="TSUP"/>
</dbReference>
<dbReference type="Proteomes" id="UP000546031">
    <property type="component" value="Unassembled WGS sequence"/>
</dbReference>
<dbReference type="AlphaFoldDB" id="A0A850HDR6"/>
<feature type="domain" description="Major facilitator superfamily (MFS) profile" evidence="9">
    <location>
        <begin position="22"/>
        <end position="251"/>
    </location>
</feature>
<keyword evidence="11" id="KW-1185">Reference proteome</keyword>
<dbReference type="Pfam" id="PF01925">
    <property type="entry name" value="TauE"/>
    <property type="match status" value="1"/>
</dbReference>
<dbReference type="PANTHER" id="PTHR30269">
    <property type="entry name" value="TRANSMEMBRANE PROTEIN YFCA"/>
    <property type="match status" value="1"/>
</dbReference>
<comment type="subcellular location">
    <subcellularLocation>
        <location evidence="1 8">Cell membrane</location>
        <topology evidence="1 8">Multi-pass membrane protein</topology>
    </subcellularLocation>
</comment>
<feature type="transmembrane region" description="Helical" evidence="8">
    <location>
        <begin position="133"/>
        <end position="154"/>
    </location>
</feature>
<feature type="transmembrane region" description="Helical" evidence="8">
    <location>
        <begin position="230"/>
        <end position="250"/>
    </location>
</feature>
<feature type="transmembrane region" description="Helical" evidence="8">
    <location>
        <begin position="80"/>
        <end position="100"/>
    </location>
</feature>
<dbReference type="PROSITE" id="PS50850">
    <property type="entry name" value="MFS"/>
    <property type="match status" value="1"/>
</dbReference>
<sequence>MGILEGFLTGFTGLQIAVAVIATLGAAFIRGLTGFGFGILLVPILALALTPVEAVLAINIMAGLLALTEIRMILREAEKSAALISALVVLGTPPGLMVLAAISEPLARLLIALIALSAFFAILLPKRSATQPGLATTSAVGLSAGVLTGFAAMPGPPVVPYYVGRDIARTTAKASMIGIFGVSAFAGVGSGMALGVLEAKVIVLGLALFPLVLLGNWIGSLAFGKVSDRVWRIAVGVVLASAAAAALARLL</sequence>
<protein>
    <recommendedName>
        <fullName evidence="8">Probable membrane transporter protein</fullName>
    </recommendedName>
</protein>
<evidence type="ECO:0000256" key="8">
    <source>
        <dbReference type="RuleBase" id="RU363041"/>
    </source>
</evidence>
<evidence type="ECO:0000256" key="4">
    <source>
        <dbReference type="ARBA" id="ARBA00022475"/>
    </source>
</evidence>
<gene>
    <name evidence="10" type="ORF">HUO12_10155</name>
</gene>
<evidence type="ECO:0000256" key="6">
    <source>
        <dbReference type="ARBA" id="ARBA00022989"/>
    </source>
</evidence>
<keyword evidence="4 8" id="KW-1003">Cell membrane</keyword>
<evidence type="ECO:0000256" key="1">
    <source>
        <dbReference type="ARBA" id="ARBA00004651"/>
    </source>
</evidence>
<dbReference type="RefSeq" id="WP_176273486.1">
    <property type="nucleotide sequence ID" value="NZ_JABWTA010000001.1"/>
</dbReference>
<feature type="transmembrane region" description="Helical" evidence="8">
    <location>
        <begin position="106"/>
        <end position="124"/>
    </location>
</feature>
<dbReference type="PANTHER" id="PTHR30269:SF37">
    <property type="entry name" value="MEMBRANE TRANSPORTER PROTEIN"/>
    <property type="match status" value="1"/>
</dbReference>
<dbReference type="InterPro" id="IPR020846">
    <property type="entry name" value="MFS_dom"/>
</dbReference>
<evidence type="ECO:0000313" key="11">
    <source>
        <dbReference type="Proteomes" id="UP000546031"/>
    </source>
</evidence>
<comment type="similarity">
    <text evidence="2 8">Belongs to the 4-toluene sulfonate uptake permease (TSUP) (TC 2.A.102) family.</text>
</comment>
<evidence type="ECO:0000313" key="10">
    <source>
        <dbReference type="EMBL" id="NVE95261.1"/>
    </source>
</evidence>
<evidence type="ECO:0000256" key="3">
    <source>
        <dbReference type="ARBA" id="ARBA00022448"/>
    </source>
</evidence>
<dbReference type="GO" id="GO:0022857">
    <property type="term" value="F:transmembrane transporter activity"/>
    <property type="evidence" value="ECO:0007669"/>
    <property type="project" value="InterPro"/>
</dbReference>
<evidence type="ECO:0000256" key="5">
    <source>
        <dbReference type="ARBA" id="ARBA00022692"/>
    </source>
</evidence>
<organism evidence="10 11">
    <name type="scientific">Altererythrobacter lutimaris</name>
    <dbReference type="NCBI Taxonomy" id="2743979"/>
    <lineage>
        <taxon>Bacteria</taxon>
        <taxon>Pseudomonadati</taxon>
        <taxon>Pseudomonadota</taxon>
        <taxon>Alphaproteobacteria</taxon>
        <taxon>Sphingomonadales</taxon>
        <taxon>Erythrobacteraceae</taxon>
        <taxon>Altererythrobacter</taxon>
    </lineage>
</organism>
<comment type="caution">
    <text evidence="10">The sequence shown here is derived from an EMBL/GenBank/DDBJ whole genome shotgun (WGS) entry which is preliminary data.</text>
</comment>
<reference evidence="10 11" key="1">
    <citation type="submission" date="2020-06" db="EMBL/GenBank/DDBJ databases">
        <title>Altererythrobacter lutimaris sp. nov., a marine bacterium isolated from a tidal flat.</title>
        <authorList>
            <person name="Kim D."/>
            <person name="Yoo Y."/>
            <person name="Kim J.-J."/>
        </authorList>
    </citation>
    <scope>NUCLEOTIDE SEQUENCE [LARGE SCALE GENOMIC DNA]</scope>
    <source>
        <strain evidence="10 11">JGD-16</strain>
    </source>
</reference>
<keyword evidence="6 8" id="KW-1133">Transmembrane helix</keyword>
<keyword evidence="5 8" id="KW-0812">Transmembrane</keyword>
<feature type="transmembrane region" description="Helical" evidence="8">
    <location>
        <begin position="35"/>
        <end position="68"/>
    </location>
</feature>
<dbReference type="InterPro" id="IPR002781">
    <property type="entry name" value="TM_pro_TauE-like"/>
</dbReference>
<dbReference type="GO" id="GO:0005886">
    <property type="term" value="C:plasma membrane"/>
    <property type="evidence" value="ECO:0007669"/>
    <property type="project" value="UniProtKB-SubCell"/>
</dbReference>
<dbReference type="EMBL" id="JABWTA010000001">
    <property type="protein sequence ID" value="NVE95261.1"/>
    <property type="molecule type" value="Genomic_DNA"/>
</dbReference>
<evidence type="ECO:0000256" key="2">
    <source>
        <dbReference type="ARBA" id="ARBA00009142"/>
    </source>
</evidence>